<accession>A0AA95EV40</accession>
<evidence type="ECO:0000313" key="2">
    <source>
        <dbReference type="EMBL" id="WEK53312.1"/>
    </source>
</evidence>
<proteinExistence type="predicted"/>
<reference evidence="2" key="1">
    <citation type="submission" date="2023-03" db="EMBL/GenBank/DDBJ databases">
        <title>Andean soil-derived lignocellulolytic bacterial consortium as a source of novel taxa and putative plastic-active enzymes.</title>
        <authorList>
            <person name="Diaz-Garcia L."/>
            <person name="Chuvochina M."/>
            <person name="Feuerriegel G."/>
            <person name="Bunk B."/>
            <person name="Sproer C."/>
            <person name="Streit W.R."/>
            <person name="Rodriguez L.M."/>
            <person name="Overmann J."/>
            <person name="Jimenez D.J."/>
        </authorList>
    </citation>
    <scope>NUCLEOTIDE SEQUENCE</scope>
    <source>
        <strain evidence="2">MAG 2441</strain>
    </source>
</reference>
<gene>
    <name evidence="2" type="ORF">P0Y55_12015</name>
</gene>
<organism evidence="2 3">
    <name type="scientific">Candidatus Cohnella colombiensis</name>
    <dbReference type="NCBI Taxonomy" id="3121368"/>
    <lineage>
        <taxon>Bacteria</taxon>
        <taxon>Bacillati</taxon>
        <taxon>Bacillota</taxon>
        <taxon>Bacilli</taxon>
        <taxon>Bacillales</taxon>
        <taxon>Paenibacillaceae</taxon>
        <taxon>Cohnella</taxon>
    </lineage>
</organism>
<dbReference type="AlphaFoldDB" id="A0AA95EV40"/>
<dbReference type="Proteomes" id="UP001178662">
    <property type="component" value="Chromosome"/>
</dbReference>
<evidence type="ECO:0000256" key="1">
    <source>
        <dbReference type="SAM" id="MobiDB-lite"/>
    </source>
</evidence>
<name>A0AA95EV40_9BACL</name>
<sequence length="345" mass="33302">MQATQFPMQPSDNALASYFGWAGSSFPFAGETDVVISSNTTWSDVAGFRKIRKLTINAGIVLTIARSPFSIFADEIVFGSTTSQIKGDGPSGAASGNHSSNYARGATRETGNLATRAQAGCGGIMLFVVARKFSGAAGVISANGGAGYFGTVAATGSGNANNQGQGALSSFRSSGLAVQEVYDGSASASSTSGINYLHPLGRLLSDGGGGGGASGIGGGSGGVNNSSNISGGGSGIGGGGGAYISGNNTLPGGQNITLSPNLLIELANFGCLGGGGGGVAYTLNSSSTANGEAAGGGGGSVCVWGREFAVTPVLQANGGLSSSSPASGLAAQSNGGAGTTHLITV</sequence>
<keyword evidence="3" id="KW-1185">Reference proteome</keyword>
<feature type="region of interest" description="Disordered" evidence="1">
    <location>
        <begin position="325"/>
        <end position="345"/>
    </location>
</feature>
<evidence type="ECO:0000313" key="3">
    <source>
        <dbReference type="Proteomes" id="UP001178662"/>
    </source>
</evidence>
<dbReference type="EMBL" id="CP119317">
    <property type="protein sequence ID" value="WEK53312.1"/>
    <property type="molecule type" value="Genomic_DNA"/>
</dbReference>
<protein>
    <submittedName>
        <fullName evidence="2">Uncharacterized protein</fullName>
    </submittedName>
</protein>